<comment type="caution">
    <text evidence="1">The sequence shown here is derived from an EMBL/GenBank/DDBJ whole genome shotgun (WGS) entry which is preliminary data.</text>
</comment>
<name>A0ABR9QKW2_9BACI</name>
<dbReference type="EMBL" id="JADCLJ010000021">
    <property type="protein sequence ID" value="MBE4909133.1"/>
    <property type="molecule type" value="Genomic_DNA"/>
</dbReference>
<dbReference type="PROSITE" id="PS51257">
    <property type="entry name" value="PROKAR_LIPOPROTEIN"/>
    <property type="match status" value="1"/>
</dbReference>
<dbReference type="RefSeq" id="WP_193537466.1">
    <property type="nucleotide sequence ID" value="NZ_JADCLJ010000021.1"/>
</dbReference>
<dbReference type="Proteomes" id="UP001516662">
    <property type="component" value="Unassembled WGS sequence"/>
</dbReference>
<reference evidence="1 2" key="1">
    <citation type="submission" date="2020-10" db="EMBL/GenBank/DDBJ databases">
        <title>Bacillus sp. HD4P25, an endophyte from a halophyte.</title>
        <authorList>
            <person name="Sun J.-Q."/>
        </authorList>
    </citation>
    <scope>NUCLEOTIDE SEQUENCE [LARGE SCALE GENOMIC DNA]</scope>
    <source>
        <strain evidence="1 2">YIM 93174</strain>
    </source>
</reference>
<accession>A0ABR9QKW2</accession>
<sequence>MRNGTIVQMLSVLAFVLMFVTGCSDKDYEPYETDANMTTIQTYLEKEFKGPGSELIGAFEKEDPYPPELQAYVEKNYTPLVANTEQFLNKNHILLYLRFAHENGYKLNTKSIHIERIDDNQVNAFNYEAEVNYSKNGKTNTATVTGRMNINDNGKISIIRNIDDGGLLEKLNQK</sequence>
<protein>
    <recommendedName>
        <fullName evidence="3">Lipoprotein</fullName>
    </recommendedName>
</protein>
<gene>
    <name evidence="1" type="ORF">IMZ08_13780</name>
</gene>
<evidence type="ECO:0000313" key="2">
    <source>
        <dbReference type="Proteomes" id="UP001516662"/>
    </source>
</evidence>
<organism evidence="1 2">
    <name type="scientific">Litchfieldia luteola</name>
    <dbReference type="NCBI Taxonomy" id="682179"/>
    <lineage>
        <taxon>Bacteria</taxon>
        <taxon>Bacillati</taxon>
        <taxon>Bacillota</taxon>
        <taxon>Bacilli</taxon>
        <taxon>Bacillales</taxon>
        <taxon>Bacillaceae</taxon>
        <taxon>Litchfieldia</taxon>
    </lineage>
</organism>
<evidence type="ECO:0008006" key="3">
    <source>
        <dbReference type="Google" id="ProtNLM"/>
    </source>
</evidence>
<keyword evidence="2" id="KW-1185">Reference proteome</keyword>
<evidence type="ECO:0000313" key="1">
    <source>
        <dbReference type="EMBL" id="MBE4909133.1"/>
    </source>
</evidence>
<proteinExistence type="predicted"/>